<evidence type="ECO:0000256" key="1">
    <source>
        <dbReference type="SAM" id="MobiDB-lite"/>
    </source>
</evidence>
<comment type="caution">
    <text evidence="3">The sequence shown here is derived from an EMBL/GenBank/DDBJ whole genome shotgun (WGS) entry which is preliminary data.</text>
</comment>
<sequence>MRALFIIAIFICCSSCALAGDPLLSRLLSALRFHKQSQGVIVPYNYFCHYITAPNLNHPVAWSKLELWLRNGHEMMQKRLRKLMDAIEEHPHKIHVNLAGELDFITQTDQYLGLPLIAMPSIEKVPLDITWESYRRMCEVFRDFGDTKIRIRIFLGKYKCIEIETRLALVLPEEQIELQAEQSLLLNAVDSLTKEWTDRDDILRKFISSLPREDPRLQPPGWPYAPPPQLYPNYFDRPLQSGIYSAETSTMNQNLFGGTQGVGYDAGHTPVSQPLNSMHPRNYGGDLGQTSGHGNTAGGDVRHTPPGRDEGPLYRHF</sequence>
<dbReference type="VEuPathDB" id="FungiDB:SeMB42_g05083"/>
<feature type="region of interest" description="Disordered" evidence="1">
    <location>
        <begin position="277"/>
        <end position="317"/>
    </location>
</feature>
<feature type="signal peptide" evidence="2">
    <location>
        <begin position="1"/>
        <end position="19"/>
    </location>
</feature>
<dbReference type="EMBL" id="QEAN01000228">
    <property type="protein sequence ID" value="TPX42560.1"/>
    <property type="molecule type" value="Genomic_DNA"/>
</dbReference>
<organism evidence="3 4">
    <name type="scientific">Synchytrium endobioticum</name>
    <dbReference type="NCBI Taxonomy" id="286115"/>
    <lineage>
        <taxon>Eukaryota</taxon>
        <taxon>Fungi</taxon>
        <taxon>Fungi incertae sedis</taxon>
        <taxon>Chytridiomycota</taxon>
        <taxon>Chytridiomycota incertae sedis</taxon>
        <taxon>Chytridiomycetes</taxon>
        <taxon>Synchytriales</taxon>
        <taxon>Synchytriaceae</taxon>
        <taxon>Synchytrium</taxon>
    </lineage>
</organism>
<reference evidence="3 4" key="1">
    <citation type="journal article" date="2019" name="Sci. Rep.">
        <title>Comparative genomics of chytrid fungi reveal insights into the obligate biotrophic and pathogenic lifestyle of Synchytrium endobioticum.</title>
        <authorList>
            <person name="van de Vossenberg B.T.L.H."/>
            <person name="Warris S."/>
            <person name="Nguyen H.D.T."/>
            <person name="van Gent-Pelzer M.P.E."/>
            <person name="Joly D.L."/>
            <person name="van de Geest H.C."/>
            <person name="Bonants P.J.M."/>
            <person name="Smith D.S."/>
            <person name="Levesque C.A."/>
            <person name="van der Lee T.A.J."/>
        </authorList>
    </citation>
    <scope>NUCLEOTIDE SEQUENCE [LARGE SCALE GENOMIC DNA]</scope>
    <source>
        <strain evidence="3 4">MB42</strain>
    </source>
</reference>
<protein>
    <submittedName>
        <fullName evidence="3">Uncharacterized protein</fullName>
    </submittedName>
</protein>
<evidence type="ECO:0000256" key="2">
    <source>
        <dbReference type="SAM" id="SignalP"/>
    </source>
</evidence>
<proteinExistence type="predicted"/>
<dbReference type="Proteomes" id="UP000317494">
    <property type="component" value="Unassembled WGS sequence"/>
</dbReference>
<evidence type="ECO:0000313" key="3">
    <source>
        <dbReference type="EMBL" id="TPX42560.1"/>
    </source>
</evidence>
<feature type="compositionally biased region" description="Basic and acidic residues" evidence="1">
    <location>
        <begin position="300"/>
        <end position="317"/>
    </location>
</feature>
<keyword evidence="4" id="KW-1185">Reference proteome</keyword>
<gene>
    <name evidence="3" type="ORF">SeMB42_g05083</name>
</gene>
<accession>A0A507CU16</accession>
<name>A0A507CU16_9FUNG</name>
<keyword evidence="2" id="KW-0732">Signal</keyword>
<dbReference type="AlphaFoldDB" id="A0A507CU16"/>
<evidence type="ECO:0000313" key="4">
    <source>
        <dbReference type="Proteomes" id="UP000317494"/>
    </source>
</evidence>
<feature type="chain" id="PRO_5021421080" evidence="2">
    <location>
        <begin position="20"/>
        <end position="317"/>
    </location>
</feature>